<name>A0ABR4M803_9EURO</name>
<keyword evidence="2" id="KW-1133">Transmembrane helix</keyword>
<dbReference type="GeneID" id="98142827"/>
<evidence type="ECO:0000313" key="4">
    <source>
        <dbReference type="EMBL" id="KAL2872707.1"/>
    </source>
</evidence>
<organism evidence="4 5">
    <name type="scientific">Aspergillus lucknowensis</name>
    <dbReference type="NCBI Taxonomy" id="176173"/>
    <lineage>
        <taxon>Eukaryota</taxon>
        <taxon>Fungi</taxon>
        <taxon>Dikarya</taxon>
        <taxon>Ascomycota</taxon>
        <taxon>Pezizomycotina</taxon>
        <taxon>Eurotiomycetes</taxon>
        <taxon>Eurotiomycetidae</taxon>
        <taxon>Eurotiales</taxon>
        <taxon>Aspergillaceae</taxon>
        <taxon>Aspergillus</taxon>
        <taxon>Aspergillus subgen. Nidulantes</taxon>
    </lineage>
</organism>
<gene>
    <name evidence="4" type="ORF">BJX67DRAFT_340176</name>
</gene>
<keyword evidence="2" id="KW-0812">Transmembrane</keyword>
<evidence type="ECO:0000256" key="1">
    <source>
        <dbReference type="SAM" id="MobiDB-lite"/>
    </source>
</evidence>
<reference evidence="4 5" key="1">
    <citation type="submission" date="2024-07" db="EMBL/GenBank/DDBJ databases">
        <title>Section-level genome sequencing and comparative genomics of Aspergillus sections Usti and Cavernicolus.</title>
        <authorList>
            <consortium name="Lawrence Berkeley National Laboratory"/>
            <person name="Nybo J.L."/>
            <person name="Vesth T.C."/>
            <person name="Theobald S."/>
            <person name="Frisvad J.C."/>
            <person name="Larsen T.O."/>
            <person name="Kjaerboelling I."/>
            <person name="Rothschild-Mancinelli K."/>
            <person name="Lyhne E.K."/>
            <person name="Kogle M.E."/>
            <person name="Barry K."/>
            <person name="Clum A."/>
            <person name="Na H."/>
            <person name="Ledsgaard L."/>
            <person name="Lin J."/>
            <person name="Lipzen A."/>
            <person name="Kuo A."/>
            <person name="Riley R."/>
            <person name="Mondo S."/>
            <person name="Labutti K."/>
            <person name="Haridas S."/>
            <person name="Pangalinan J."/>
            <person name="Salamov A.A."/>
            <person name="Simmons B.A."/>
            <person name="Magnuson J.K."/>
            <person name="Chen J."/>
            <person name="Drula E."/>
            <person name="Henrissat B."/>
            <person name="Wiebenga A."/>
            <person name="Lubbers R.J."/>
            <person name="Gomes A.C."/>
            <person name="Macurrencykelacurrency M.R."/>
            <person name="Stajich J."/>
            <person name="Grigoriev I.V."/>
            <person name="Mortensen U.H."/>
            <person name="De Vries R.P."/>
            <person name="Baker S.E."/>
            <person name="Andersen M.R."/>
        </authorList>
    </citation>
    <scope>NUCLEOTIDE SEQUENCE [LARGE SCALE GENOMIC DNA]</scope>
    <source>
        <strain evidence="4 5">CBS 449.75</strain>
    </source>
</reference>
<evidence type="ECO:0000256" key="3">
    <source>
        <dbReference type="SAM" id="SignalP"/>
    </source>
</evidence>
<proteinExistence type="predicted"/>
<protein>
    <submittedName>
        <fullName evidence="4">Uncharacterized protein</fullName>
    </submittedName>
</protein>
<sequence>MRSSAKIALNLLLAVPFNCLLTGAFQANGVRTPIASVPETNKYTIVRFESRCSECEGTAHSSLPLELRIRKARAVCDGTGIYLNGDDLVDDLDGDCGRGSGSITALSGDFESAISASWESVCALIPCDRLEGCTSESLTVQVRQVGEVDLGTDINFSVVIFEDRKVEIVSHCNHPWNIRESSRTDDGEELVDCPEPDTTNQPDESLKAVWNRLQDLQFEAHELRELIYQEECRLREMLRRGCPNSATNRGDCTTLACRLRHSFSLILDFIRQMRYRFGPLPYSSPGSLCAQNPHVESYSPQYRHSFNTTSLHHHLNPTSSHFPIDLLTLIAAGILLATIAILTFLICRNSVFCLRRRADRAARREERQARRAYKSAARRLRWKRRWETWGFSSGPAPSTNYTHLHDLSSRAADNMYGDVLHLHPGNRSEGPHTASETGAVRDIMDSEIWNFRQALEYVSGLVQIPNRDRGLDLESGQLHPHAGDADAGADVDYDKRRHSSKSGGRSRAASSTAGLSTVMSLRTTTMSVDSDIETDTPSFVTLDTLHTETPPPSYHP</sequence>
<dbReference type="RefSeq" id="XP_070891685.1">
    <property type="nucleotide sequence ID" value="XM_071027755.1"/>
</dbReference>
<evidence type="ECO:0000313" key="5">
    <source>
        <dbReference type="Proteomes" id="UP001610432"/>
    </source>
</evidence>
<dbReference type="Proteomes" id="UP001610432">
    <property type="component" value="Unassembled WGS sequence"/>
</dbReference>
<evidence type="ECO:0000256" key="2">
    <source>
        <dbReference type="SAM" id="Phobius"/>
    </source>
</evidence>
<keyword evidence="2" id="KW-0472">Membrane</keyword>
<feature type="signal peptide" evidence="3">
    <location>
        <begin position="1"/>
        <end position="26"/>
    </location>
</feature>
<accession>A0ABR4M803</accession>
<keyword evidence="5" id="KW-1185">Reference proteome</keyword>
<keyword evidence="3" id="KW-0732">Signal</keyword>
<comment type="caution">
    <text evidence="4">The sequence shown here is derived from an EMBL/GenBank/DDBJ whole genome shotgun (WGS) entry which is preliminary data.</text>
</comment>
<dbReference type="EMBL" id="JBFXLQ010000001">
    <property type="protein sequence ID" value="KAL2872707.1"/>
    <property type="molecule type" value="Genomic_DNA"/>
</dbReference>
<feature type="transmembrane region" description="Helical" evidence="2">
    <location>
        <begin position="326"/>
        <end position="347"/>
    </location>
</feature>
<feature type="chain" id="PRO_5046540334" evidence="3">
    <location>
        <begin position="27"/>
        <end position="556"/>
    </location>
</feature>
<feature type="compositionally biased region" description="Low complexity" evidence="1">
    <location>
        <begin position="501"/>
        <end position="515"/>
    </location>
</feature>
<feature type="region of interest" description="Disordered" evidence="1">
    <location>
        <begin position="472"/>
        <end position="515"/>
    </location>
</feature>